<proteinExistence type="predicted"/>
<dbReference type="AlphaFoldDB" id="G7TM63"/>
<protein>
    <submittedName>
        <fullName evidence="2">Uncharacterized protein</fullName>
    </submittedName>
</protein>
<feature type="compositionally biased region" description="Basic and acidic residues" evidence="1">
    <location>
        <begin position="1"/>
        <end position="12"/>
    </location>
</feature>
<name>G7TM63_XANOB</name>
<dbReference type="HOGENOM" id="CLU_3105378_0_0_6"/>
<evidence type="ECO:0000313" key="3">
    <source>
        <dbReference type="Proteomes" id="UP000008851"/>
    </source>
</evidence>
<dbReference type="KEGG" id="xor:XOC_4347"/>
<dbReference type="Proteomes" id="UP000008851">
    <property type="component" value="Chromosome"/>
</dbReference>
<sequence>MTVCDHGERDRAPPPATDGDDQSAGVAACVAIIVSALCQVHWARRSAVAPG</sequence>
<gene>
    <name evidence="2" type="ORF">XOC_4347</name>
</gene>
<evidence type="ECO:0000256" key="1">
    <source>
        <dbReference type="SAM" id="MobiDB-lite"/>
    </source>
</evidence>
<organism evidence="2 3">
    <name type="scientific">Xanthomonas oryzae pv. oryzicola (strain BLS256)</name>
    <dbReference type="NCBI Taxonomy" id="383407"/>
    <lineage>
        <taxon>Bacteria</taxon>
        <taxon>Pseudomonadati</taxon>
        <taxon>Pseudomonadota</taxon>
        <taxon>Gammaproteobacteria</taxon>
        <taxon>Lysobacterales</taxon>
        <taxon>Lysobacteraceae</taxon>
        <taxon>Xanthomonas</taxon>
    </lineage>
</organism>
<evidence type="ECO:0000313" key="2">
    <source>
        <dbReference type="EMBL" id="AEQ98418.1"/>
    </source>
</evidence>
<reference evidence="2 3" key="1">
    <citation type="journal article" date="2011" name="J. Bacteriol.">
        <title>Two new complete genome sequences offer insight into host and tissue specificity of plant pathogenic Xanthomonas spp.</title>
        <authorList>
            <person name="Bogdanove A.J."/>
            <person name="Koebnik R."/>
            <person name="Lu H."/>
            <person name="Furutani A."/>
            <person name="Angiuoli S.V."/>
            <person name="Patil P.B."/>
            <person name="Van Sluys M.A."/>
            <person name="Ryan R.P."/>
            <person name="Meyer D.F."/>
            <person name="Han S.W."/>
            <person name="Aparna G."/>
            <person name="Rajaram M."/>
            <person name="Delcher A.L."/>
            <person name="Phillippy A.M."/>
            <person name="Puiu D."/>
            <person name="Schatz M.C."/>
            <person name="Shumway M."/>
            <person name="Sommer D.D."/>
            <person name="Trapnell C."/>
            <person name="Benahmed F."/>
            <person name="Dimitrov G."/>
            <person name="Madupu R."/>
            <person name="Radune D."/>
            <person name="Sullivan S."/>
            <person name="Jha G."/>
            <person name="Ishihara H."/>
            <person name="Lee S.W."/>
            <person name="Pandey A."/>
            <person name="Sharma V."/>
            <person name="Sriariyanun M."/>
            <person name="Szurek B."/>
            <person name="Vera-Cruz C.M."/>
            <person name="Dorman K.S."/>
            <person name="Ronald P.C."/>
            <person name="Verdier V."/>
            <person name="Dow J.M."/>
            <person name="Sonti R.V."/>
            <person name="Tsuge S."/>
            <person name="Brendel V.P."/>
            <person name="Rabinowicz P.D."/>
            <person name="Leach J.E."/>
            <person name="White F.F."/>
            <person name="Salzberg S.L."/>
        </authorList>
    </citation>
    <scope>NUCLEOTIDE SEQUENCE [LARGE SCALE GENOMIC DNA]</scope>
    <source>
        <strain evidence="2 3">BLS256</strain>
    </source>
</reference>
<feature type="region of interest" description="Disordered" evidence="1">
    <location>
        <begin position="1"/>
        <end position="22"/>
    </location>
</feature>
<accession>G7TM63</accession>
<dbReference type="EMBL" id="CP003057">
    <property type="protein sequence ID" value="AEQ98418.1"/>
    <property type="molecule type" value="Genomic_DNA"/>
</dbReference>